<keyword evidence="4" id="KW-0143">Chaperone</keyword>
<feature type="region of interest" description="Disordered" evidence="6">
    <location>
        <begin position="711"/>
        <end position="732"/>
    </location>
</feature>
<dbReference type="AlphaFoldDB" id="A0A8J5X3F5"/>
<dbReference type="InterPro" id="IPR036890">
    <property type="entry name" value="HATPase_C_sf"/>
</dbReference>
<dbReference type="InterPro" id="IPR020575">
    <property type="entry name" value="Hsp90_N"/>
</dbReference>
<dbReference type="GO" id="GO:0005524">
    <property type="term" value="F:ATP binding"/>
    <property type="evidence" value="ECO:0007669"/>
    <property type="project" value="UniProtKB-KW"/>
</dbReference>
<keyword evidence="2 5" id="KW-0547">Nucleotide-binding</keyword>
<keyword evidence="3 5" id="KW-0067">ATP-binding</keyword>
<feature type="binding site" evidence="5">
    <location>
        <position position="269"/>
    </location>
    <ligand>
        <name>ATP</name>
        <dbReference type="ChEBI" id="CHEBI:30616"/>
    </ligand>
</feature>
<accession>A0A8J5X3F5</accession>
<dbReference type="CDD" id="cd16927">
    <property type="entry name" value="HATPase_Hsp90-like"/>
    <property type="match status" value="1"/>
</dbReference>
<dbReference type="SUPFAM" id="SSF54211">
    <property type="entry name" value="Ribosomal protein S5 domain 2-like"/>
    <property type="match status" value="1"/>
</dbReference>
<dbReference type="Gene3D" id="3.30.230.80">
    <property type="match status" value="1"/>
</dbReference>
<dbReference type="Pfam" id="PF13589">
    <property type="entry name" value="HATPase_c_3"/>
    <property type="match status" value="1"/>
</dbReference>
<evidence type="ECO:0000256" key="1">
    <source>
        <dbReference type="ARBA" id="ARBA00008239"/>
    </source>
</evidence>
<dbReference type="Gene3D" id="3.40.50.11260">
    <property type="match status" value="1"/>
</dbReference>
<reference evidence="7" key="1">
    <citation type="submission" date="2021-05" db="EMBL/GenBank/DDBJ databases">
        <title>The genome of the haptophyte Pavlova lutheri (Diacronema luteri, Pavlovales) - a model for lipid biosynthesis in eukaryotic algae.</title>
        <authorList>
            <person name="Hulatt C.J."/>
            <person name="Posewitz M.C."/>
        </authorList>
    </citation>
    <scope>NUCLEOTIDE SEQUENCE</scope>
    <source>
        <strain evidence="7">NIVA-4/92</strain>
    </source>
</reference>
<feature type="binding site" evidence="5">
    <location>
        <position position="172"/>
    </location>
    <ligand>
        <name>ATP</name>
        <dbReference type="ChEBI" id="CHEBI:30616"/>
    </ligand>
</feature>
<keyword evidence="8" id="KW-1185">Reference proteome</keyword>
<dbReference type="OMA" id="DHTQQNE"/>
<dbReference type="EMBL" id="JAGTXO010000036">
    <property type="protein sequence ID" value="KAG8459941.1"/>
    <property type="molecule type" value="Genomic_DNA"/>
</dbReference>
<evidence type="ECO:0000256" key="5">
    <source>
        <dbReference type="PIRSR" id="PIRSR002583-1"/>
    </source>
</evidence>
<dbReference type="InterPro" id="IPR037196">
    <property type="entry name" value="HSP90_C"/>
</dbReference>
<dbReference type="InterPro" id="IPR001404">
    <property type="entry name" value="Hsp90_fam"/>
</dbReference>
<sequence length="732" mass="78477">MAAIARVWTAVKPALRVAPGACRALQRAHAWHGGARRGLSDAPGAGPSKEDVAKMVSEMLAKKDGAKAADASAPAEPAAPAEALEGEAVSHKFEAETKQLLEIVAKSLYTDKEVFVRELISNASDALEKRRHLQLTAADASSAHAAESELQVKVSCDTAKRLLVIQDGGVGMSKEELVENLGCIARSGSKAFMEQMKGGASGAPASSSASSIIGRFGVGFYSVFMVAESVRVFSRRIDSADPEGVGYCWSSTGDGAYSLSRATNVKVGTKVEISLKADASEFASQYNLERIIRKHSSFVTFPVTLHGERLNTLEPVWMKPKGAATAEEHEELYRHLASAYDSPRATLQFETDAPIAIKSVFYVPPSHREKMGMGQQEPAVSLYSRKVLITPRCAELLPAWMRFVVGVVDSEDVPLNISRETMQDSALLRRISQVLSARLLKWWNEQARADPAAYGGFYAEFAKFLKEGACTDFARQREIVKLLRFESSTAPAGSLVGLDEYIGRMAPEQGDKIYYLVTSSRAAAEASAYMEVFKSKGHEVLWCYQEIDDFVFQNAGTYEGKTLVSAAAADLTLADGAGAAGALGKDETKALGKWMVAGPLSERVSEVMASARLVDSPAVINEAGGQSASMRRFMMMVDQSRTGSLPLQKLEINPAHPIIKKLAAMRTADEPLATLVTQQLFDNALIGAGMLDDARPMLGRLNELLDRSLGAGAAQPGGAQPAGGEEATVGTS</sequence>
<feature type="binding site" evidence="5">
    <location>
        <position position="122"/>
    </location>
    <ligand>
        <name>ATP</name>
        <dbReference type="ChEBI" id="CHEBI:30616"/>
    </ligand>
</feature>
<dbReference type="PANTHER" id="PTHR11528">
    <property type="entry name" value="HEAT SHOCK PROTEIN 90 FAMILY MEMBER"/>
    <property type="match status" value="1"/>
</dbReference>
<dbReference type="InterPro" id="IPR020568">
    <property type="entry name" value="Ribosomal_Su5_D2-typ_SF"/>
</dbReference>
<dbReference type="PIRSF" id="PIRSF002583">
    <property type="entry name" value="Hsp90"/>
    <property type="match status" value="1"/>
</dbReference>
<evidence type="ECO:0000256" key="3">
    <source>
        <dbReference type="ARBA" id="ARBA00022840"/>
    </source>
</evidence>
<dbReference type="GO" id="GO:0051082">
    <property type="term" value="F:unfolded protein binding"/>
    <property type="evidence" value="ECO:0007669"/>
    <property type="project" value="InterPro"/>
</dbReference>
<dbReference type="PRINTS" id="PR00775">
    <property type="entry name" value="HEATSHOCK90"/>
</dbReference>
<feature type="binding site" evidence="5">
    <location>
        <begin position="187"/>
        <end position="188"/>
    </location>
    <ligand>
        <name>ATP</name>
        <dbReference type="ChEBI" id="CHEBI:30616"/>
    </ligand>
</feature>
<dbReference type="HAMAP" id="MF_00505">
    <property type="entry name" value="HSP90"/>
    <property type="match status" value="1"/>
</dbReference>
<dbReference type="FunFam" id="3.30.230.80:FF:000004">
    <property type="entry name" value="Heat shock protein 75 kDa"/>
    <property type="match status" value="1"/>
</dbReference>
<dbReference type="GO" id="GO:0140662">
    <property type="term" value="F:ATP-dependent protein folding chaperone"/>
    <property type="evidence" value="ECO:0007669"/>
    <property type="project" value="InterPro"/>
</dbReference>
<feature type="binding site" evidence="5">
    <location>
        <position position="118"/>
    </location>
    <ligand>
        <name>ATP</name>
        <dbReference type="ChEBI" id="CHEBI:30616"/>
    </ligand>
</feature>
<dbReference type="NCBIfam" id="NF003555">
    <property type="entry name" value="PRK05218.1"/>
    <property type="match status" value="1"/>
</dbReference>
<dbReference type="Gene3D" id="1.20.120.790">
    <property type="entry name" value="Heat shock protein 90, C-terminal domain"/>
    <property type="match status" value="1"/>
</dbReference>
<feature type="binding site" evidence="5">
    <location>
        <position position="167"/>
    </location>
    <ligand>
        <name>ATP</name>
        <dbReference type="ChEBI" id="CHEBI:30616"/>
    </ligand>
</feature>
<dbReference type="SUPFAM" id="SSF110942">
    <property type="entry name" value="HSP90 C-terminal domain"/>
    <property type="match status" value="1"/>
</dbReference>
<dbReference type="SUPFAM" id="SSF55874">
    <property type="entry name" value="ATPase domain of HSP90 chaperone/DNA topoisomerase II/histidine kinase"/>
    <property type="match status" value="1"/>
</dbReference>
<comment type="similarity">
    <text evidence="1">Belongs to the heat shock protein 90 family.</text>
</comment>
<feature type="binding site" evidence="5">
    <location>
        <position position="180"/>
    </location>
    <ligand>
        <name>ATP</name>
        <dbReference type="ChEBI" id="CHEBI:30616"/>
    </ligand>
</feature>
<evidence type="ECO:0000256" key="4">
    <source>
        <dbReference type="ARBA" id="ARBA00023186"/>
    </source>
</evidence>
<organism evidence="7 8">
    <name type="scientific">Diacronema lutheri</name>
    <name type="common">Unicellular marine alga</name>
    <name type="synonym">Monochrysis lutheri</name>
    <dbReference type="NCBI Taxonomy" id="2081491"/>
    <lineage>
        <taxon>Eukaryota</taxon>
        <taxon>Haptista</taxon>
        <taxon>Haptophyta</taxon>
        <taxon>Pavlovophyceae</taxon>
        <taxon>Pavlovales</taxon>
        <taxon>Pavlovaceae</taxon>
        <taxon>Diacronema</taxon>
    </lineage>
</organism>
<protein>
    <submittedName>
        <fullName evidence="7">Uncharacterized protein</fullName>
    </submittedName>
</protein>
<comment type="caution">
    <text evidence="7">The sequence shown here is derived from an EMBL/GenBank/DDBJ whole genome shotgun (WGS) entry which is preliminary data.</text>
</comment>
<dbReference type="Proteomes" id="UP000751190">
    <property type="component" value="Unassembled WGS sequence"/>
</dbReference>
<proteinExistence type="inferred from homology"/>
<evidence type="ECO:0000256" key="2">
    <source>
        <dbReference type="ARBA" id="ARBA00022741"/>
    </source>
</evidence>
<evidence type="ECO:0000313" key="7">
    <source>
        <dbReference type="EMBL" id="KAG8459941.1"/>
    </source>
</evidence>
<evidence type="ECO:0000313" key="8">
    <source>
        <dbReference type="Proteomes" id="UP000751190"/>
    </source>
</evidence>
<dbReference type="GO" id="GO:0016887">
    <property type="term" value="F:ATP hydrolysis activity"/>
    <property type="evidence" value="ECO:0007669"/>
    <property type="project" value="InterPro"/>
</dbReference>
<evidence type="ECO:0000256" key="6">
    <source>
        <dbReference type="SAM" id="MobiDB-lite"/>
    </source>
</evidence>
<feature type="binding site" evidence="5">
    <location>
        <position position="419"/>
    </location>
    <ligand>
        <name>ATP</name>
        <dbReference type="ChEBI" id="CHEBI:30616"/>
    </ligand>
</feature>
<dbReference type="Gene3D" id="3.30.565.10">
    <property type="entry name" value="Histidine kinase-like ATPase, C-terminal domain"/>
    <property type="match status" value="1"/>
</dbReference>
<dbReference type="Pfam" id="PF00183">
    <property type="entry name" value="HSP90"/>
    <property type="match status" value="1"/>
</dbReference>
<dbReference type="OrthoDB" id="28737at2759"/>
<name>A0A8J5X3F5_DIALT</name>
<gene>
    <name evidence="7" type="ORF">KFE25_010990</name>
</gene>